<proteinExistence type="predicted"/>
<dbReference type="RefSeq" id="XP_024328070.1">
    <property type="nucleotide sequence ID" value="XM_024464909.1"/>
</dbReference>
<dbReference type="GeneID" id="36284316"/>
<dbReference type="AlphaFoldDB" id="A0A177AL51"/>
<dbReference type="Proteomes" id="UP000077154">
    <property type="component" value="Unassembled WGS sequence"/>
</dbReference>
<reference evidence="2" key="1">
    <citation type="submission" date="2016-03" db="EMBL/GenBank/DDBJ databases">
        <title>Updated assembly of Pseudogymnoascus destructans, the fungus causing white-nose syndrome of bats.</title>
        <authorList>
            <person name="Palmer J.M."/>
            <person name="Drees K.P."/>
            <person name="Foster J.T."/>
            <person name="Lindner D.L."/>
        </authorList>
    </citation>
    <scope>NUCLEOTIDE SEQUENCE [LARGE SCALE GENOMIC DNA]</scope>
    <source>
        <strain evidence="2">20631-21</strain>
    </source>
</reference>
<accession>A0A177AL51</accession>
<gene>
    <name evidence="2" type="ORF">VC83_01225</name>
</gene>
<protein>
    <recommendedName>
        <fullName evidence="1">Aminoglycoside phosphotransferase domain-containing protein</fullName>
    </recommendedName>
</protein>
<dbReference type="Pfam" id="PF01636">
    <property type="entry name" value="APH"/>
    <property type="match status" value="1"/>
</dbReference>
<dbReference type="eggNOG" id="ENOG502SEM4">
    <property type="taxonomic scope" value="Eukaryota"/>
</dbReference>
<evidence type="ECO:0000313" key="2">
    <source>
        <dbReference type="EMBL" id="OAF62799.1"/>
    </source>
</evidence>
<feature type="domain" description="Aminoglycoside phosphotransferase" evidence="1">
    <location>
        <begin position="154"/>
        <end position="216"/>
    </location>
</feature>
<dbReference type="SUPFAM" id="SSF56112">
    <property type="entry name" value="Protein kinase-like (PK-like)"/>
    <property type="match status" value="1"/>
</dbReference>
<organism evidence="2">
    <name type="scientific">Pseudogymnoascus destructans</name>
    <dbReference type="NCBI Taxonomy" id="655981"/>
    <lineage>
        <taxon>Eukaryota</taxon>
        <taxon>Fungi</taxon>
        <taxon>Dikarya</taxon>
        <taxon>Ascomycota</taxon>
        <taxon>Pezizomycotina</taxon>
        <taxon>Leotiomycetes</taxon>
        <taxon>Thelebolales</taxon>
        <taxon>Thelebolaceae</taxon>
        <taxon>Pseudogymnoascus</taxon>
    </lineage>
</organism>
<dbReference type="EMBL" id="KV441387">
    <property type="protein sequence ID" value="OAF62799.1"/>
    <property type="molecule type" value="Genomic_DNA"/>
</dbReference>
<dbReference type="InterPro" id="IPR011009">
    <property type="entry name" value="Kinase-like_dom_sf"/>
</dbReference>
<evidence type="ECO:0000259" key="1">
    <source>
        <dbReference type="Pfam" id="PF01636"/>
    </source>
</evidence>
<name>A0A177AL51_9PEZI</name>
<sequence>MVEKDPDPVGNLQDDDLVQHIIQLRRRGDNECVIEISESYVAKHHGEDEMEDVVLAVANRGTRSWTDIGWFLTFRLAFQLRGMLRRMRAVTSPTAGSLGAGVCRSMWLDDRFGVPARALLSTISSIVNFWHNLVSFRSEKAKSPEEHRRSCERPTQPEDSLIFTHHGLAPRNLILEASTRNLWVVDWDDAGWYLRYFEFAGMRNFIIPQEWGRFDRLRWNLFTWMTTGWYRRESRMLAEVHRKLIRFPVARRFNIMAGATLSVRPADDCE</sequence>
<dbReference type="InterPro" id="IPR002575">
    <property type="entry name" value="Aminoglycoside_PTrfase"/>
</dbReference>
<dbReference type="VEuPathDB" id="FungiDB:GMDG_00549"/>
<dbReference type="OrthoDB" id="3436731at2759"/>